<gene>
    <name evidence="1" type="ORF">ONZ51_g6344</name>
</gene>
<reference evidence="1" key="1">
    <citation type="submission" date="2022-11" db="EMBL/GenBank/DDBJ databases">
        <title>Genome Sequence of Cubamyces cubensis.</title>
        <authorList>
            <person name="Buettner E."/>
        </authorList>
    </citation>
    <scope>NUCLEOTIDE SEQUENCE</scope>
    <source>
        <strain evidence="1">MPL-01</strain>
    </source>
</reference>
<proteinExistence type="predicted"/>
<dbReference type="AlphaFoldDB" id="A0AAD7TS91"/>
<dbReference type="EMBL" id="JAPEVG010000150">
    <property type="protein sequence ID" value="KAJ8480942.1"/>
    <property type="molecule type" value="Genomic_DNA"/>
</dbReference>
<accession>A0AAD7TS91</accession>
<organism evidence="1 2">
    <name type="scientific">Trametes cubensis</name>
    <dbReference type="NCBI Taxonomy" id="1111947"/>
    <lineage>
        <taxon>Eukaryota</taxon>
        <taxon>Fungi</taxon>
        <taxon>Dikarya</taxon>
        <taxon>Basidiomycota</taxon>
        <taxon>Agaricomycotina</taxon>
        <taxon>Agaricomycetes</taxon>
        <taxon>Polyporales</taxon>
        <taxon>Polyporaceae</taxon>
        <taxon>Trametes</taxon>
    </lineage>
</organism>
<name>A0AAD7TS91_9APHY</name>
<keyword evidence="2" id="KW-1185">Reference proteome</keyword>
<sequence>MHKLGCRSLGPSVEDNLIDPVLLANTGYPASTTLNSSLMDWWEAQSYALSYITIVNTHKHGGLDYNLTNSRALVLRVQAKAPQSGNPAKAFKIVDMTMVPKADFGRAANDAWNEGRVQFDRTVETLRRDLDSTIAGTMPIVLVVVNTGFMTFHHNLVHRRTRDGQLRDPHARAVFEDVLQMSVAAINAGLVLHAAVNPRVQGLLPDIGVLVWRKKKWEWKLKEDWDWNAATSLGMLPPNGPRSGLQPAVIWDRFYSFI</sequence>
<protein>
    <submittedName>
        <fullName evidence="1">Uncharacterized protein</fullName>
    </submittedName>
</protein>
<dbReference type="Proteomes" id="UP001215151">
    <property type="component" value="Unassembled WGS sequence"/>
</dbReference>
<evidence type="ECO:0000313" key="1">
    <source>
        <dbReference type="EMBL" id="KAJ8480942.1"/>
    </source>
</evidence>
<comment type="caution">
    <text evidence="1">The sequence shown here is derived from an EMBL/GenBank/DDBJ whole genome shotgun (WGS) entry which is preliminary data.</text>
</comment>
<evidence type="ECO:0000313" key="2">
    <source>
        <dbReference type="Proteomes" id="UP001215151"/>
    </source>
</evidence>